<dbReference type="EMBL" id="MCFF01000013">
    <property type="protein sequence ID" value="ORZ20007.1"/>
    <property type="molecule type" value="Genomic_DNA"/>
</dbReference>
<evidence type="ECO:0000256" key="1">
    <source>
        <dbReference type="ARBA" id="ARBA00004141"/>
    </source>
</evidence>
<comment type="subcellular location">
    <subcellularLocation>
        <location evidence="8">Endoplasmic reticulum membrane</location>
        <topology evidence="8">Multi-pass membrane protein</topology>
    </subcellularLocation>
    <subcellularLocation>
        <location evidence="1">Membrane</location>
        <topology evidence="1">Multi-pass membrane protein</topology>
    </subcellularLocation>
</comment>
<feature type="region of interest" description="Disordered" evidence="9">
    <location>
        <begin position="136"/>
        <end position="195"/>
    </location>
</feature>
<feature type="transmembrane region" description="Helical" evidence="8">
    <location>
        <begin position="435"/>
        <end position="456"/>
    </location>
</feature>
<dbReference type="OrthoDB" id="15270at2759"/>
<feature type="transmembrane region" description="Helical" evidence="8">
    <location>
        <begin position="29"/>
        <end position="49"/>
    </location>
</feature>
<evidence type="ECO:0000256" key="3">
    <source>
        <dbReference type="ARBA" id="ARBA00007559"/>
    </source>
</evidence>
<dbReference type="InterPro" id="IPR009447">
    <property type="entry name" value="PIGW/GWT1"/>
</dbReference>
<comment type="function">
    <text evidence="8">A acetyltransferase, which acetylates the inositol ring of phosphatidylinositol during biosynthesis of GPI-anchor.</text>
</comment>
<dbReference type="Proteomes" id="UP000193648">
    <property type="component" value="Unassembled WGS sequence"/>
</dbReference>
<keyword evidence="6 8" id="KW-1133">Transmembrane helix</keyword>
<accession>A0A1Y2GR77</accession>
<keyword evidence="11" id="KW-1185">Reference proteome</keyword>
<keyword evidence="7 8" id="KW-0472">Membrane</keyword>
<dbReference type="InParanoid" id="A0A1Y2GR77"/>
<evidence type="ECO:0000313" key="11">
    <source>
        <dbReference type="Proteomes" id="UP000193648"/>
    </source>
</evidence>
<feature type="transmembrane region" description="Helical" evidence="8">
    <location>
        <begin position="354"/>
        <end position="372"/>
    </location>
</feature>
<keyword evidence="8" id="KW-0012">Acyltransferase</keyword>
<dbReference type="FunCoup" id="A0A1Y2GR77">
    <property type="interactions" value="117"/>
</dbReference>
<feature type="transmembrane region" description="Helical" evidence="8">
    <location>
        <begin position="546"/>
        <end position="567"/>
    </location>
</feature>
<evidence type="ECO:0000256" key="8">
    <source>
        <dbReference type="RuleBase" id="RU280819"/>
    </source>
</evidence>
<feature type="transmembrane region" description="Helical" evidence="8">
    <location>
        <begin position="468"/>
        <end position="488"/>
    </location>
</feature>
<feature type="transmembrane region" description="Helical" evidence="8">
    <location>
        <begin position="573"/>
        <end position="594"/>
    </location>
</feature>
<dbReference type="GO" id="GO:0005789">
    <property type="term" value="C:endoplasmic reticulum membrane"/>
    <property type="evidence" value="ECO:0007669"/>
    <property type="project" value="UniProtKB-SubCell"/>
</dbReference>
<comment type="similarity">
    <text evidence="3 8">Belongs to the PIGW family.</text>
</comment>
<feature type="transmembrane region" description="Helical" evidence="8">
    <location>
        <begin position="291"/>
        <end position="309"/>
    </location>
</feature>
<keyword evidence="8" id="KW-0256">Endoplasmic reticulum</keyword>
<evidence type="ECO:0000256" key="5">
    <source>
        <dbReference type="ARBA" id="ARBA00022692"/>
    </source>
</evidence>
<gene>
    <name evidence="10" type="ORF">BCR41DRAFT_385591</name>
</gene>
<dbReference type="EC" id="2.3.-.-" evidence="8"/>
<dbReference type="PANTHER" id="PTHR20661">
    <property type="entry name" value="PHOSPHATIDYLINOSITOL-GLYCAN BIOSYNTHESIS CLASS W PROTEIN"/>
    <property type="match status" value="1"/>
</dbReference>
<evidence type="ECO:0000313" key="10">
    <source>
        <dbReference type="EMBL" id="ORZ20007.1"/>
    </source>
</evidence>
<evidence type="ECO:0000256" key="7">
    <source>
        <dbReference type="ARBA" id="ARBA00023136"/>
    </source>
</evidence>
<dbReference type="Pfam" id="PF06423">
    <property type="entry name" value="GWT1"/>
    <property type="match status" value="2"/>
</dbReference>
<evidence type="ECO:0000256" key="9">
    <source>
        <dbReference type="SAM" id="MobiDB-lite"/>
    </source>
</evidence>
<dbReference type="UniPathway" id="UPA00196"/>
<keyword evidence="4 8" id="KW-0337">GPI-anchor biosynthesis</keyword>
<dbReference type="GO" id="GO:0006506">
    <property type="term" value="P:GPI anchor biosynthetic process"/>
    <property type="evidence" value="ECO:0007669"/>
    <property type="project" value="UniProtKB-UniPathway"/>
</dbReference>
<dbReference type="GO" id="GO:0032216">
    <property type="term" value="F:glucosaminyl-phosphatidylinositol O-acyltransferase activity"/>
    <property type="evidence" value="ECO:0007669"/>
    <property type="project" value="TreeGrafter"/>
</dbReference>
<dbReference type="RefSeq" id="XP_021882547.1">
    <property type="nucleotide sequence ID" value="XM_022027685.1"/>
</dbReference>
<dbReference type="STRING" id="64571.A0A1Y2GR77"/>
<reference evidence="10 11" key="1">
    <citation type="submission" date="2016-07" db="EMBL/GenBank/DDBJ databases">
        <title>Pervasive Adenine N6-methylation of Active Genes in Fungi.</title>
        <authorList>
            <consortium name="DOE Joint Genome Institute"/>
            <person name="Mondo S.J."/>
            <person name="Dannebaum R.O."/>
            <person name="Kuo R.C."/>
            <person name="Labutti K."/>
            <person name="Haridas S."/>
            <person name="Kuo A."/>
            <person name="Salamov A."/>
            <person name="Ahrendt S.R."/>
            <person name="Lipzen A."/>
            <person name="Sullivan W."/>
            <person name="Andreopoulos W.B."/>
            <person name="Clum A."/>
            <person name="Lindquist E."/>
            <person name="Daum C."/>
            <person name="Ramamoorthy G.K."/>
            <person name="Gryganskyi A."/>
            <person name="Culley D."/>
            <person name="Magnuson J.K."/>
            <person name="James T.Y."/>
            <person name="O'Malley M.A."/>
            <person name="Stajich J.E."/>
            <person name="Spatafora J.W."/>
            <person name="Visel A."/>
            <person name="Grigoriev I.V."/>
        </authorList>
    </citation>
    <scope>NUCLEOTIDE SEQUENCE [LARGE SCALE GENOMIC DNA]</scope>
    <source>
        <strain evidence="10 11">NRRL 3116</strain>
    </source>
</reference>
<name>A0A1Y2GR77_9FUNG</name>
<dbReference type="AlphaFoldDB" id="A0A1Y2GR77"/>
<keyword evidence="8" id="KW-0808">Transferase</keyword>
<feature type="compositionally biased region" description="Polar residues" evidence="9">
    <location>
        <begin position="151"/>
        <end position="166"/>
    </location>
</feature>
<feature type="transmembrane region" description="Helical" evidence="8">
    <location>
        <begin position="219"/>
        <end position="241"/>
    </location>
</feature>
<protein>
    <recommendedName>
        <fullName evidence="8">GPI-anchored wall transfer protein</fullName>
        <ecNumber evidence="8">2.3.-.-</ecNumber>
    </recommendedName>
</protein>
<dbReference type="PANTHER" id="PTHR20661:SF0">
    <property type="entry name" value="PHOSPHATIDYLINOSITOL-GLYCAN BIOSYNTHESIS CLASS W PROTEIN"/>
    <property type="match status" value="1"/>
</dbReference>
<dbReference type="GeneID" id="33569528"/>
<feature type="compositionally biased region" description="Acidic residues" evidence="9">
    <location>
        <begin position="137"/>
        <end position="148"/>
    </location>
</feature>
<keyword evidence="5 8" id="KW-0812">Transmembrane</keyword>
<comment type="caution">
    <text evidence="10">The sequence shown here is derived from an EMBL/GenBank/DDBJ whole genome shotgun (WGS) entry which is preliminary data.</text>
</comment>
<organism evidence="10 11">
    <name type="scientific">Lobosporangium transversale</name>
    <dbReference type="NCBI Taxonomy" id="64571"/>
    <lineage>
        <taxon>Eukaryota</taxon>
        <taxon>Fungi</taxon>
        <taxon>Fungi incertae sedis</taxon>
        <taxon>Mucoromycota</taxon>
        <taxon>Mortierellomycotina</taxon>
        <taxon>Mortierellomycetes</taxon>
        <taxon>Mortierellales</taxon>
        <taxon>Mortierellaceae</taxon>
        <taxon>Lobosporangium</taxon>
    </lineage>
</organism>
<feature type="transmembrane region" description="Helical" evidence="8">
    <location>
        <begin position="261"/>
        <end position="279"/>
    </location>
</feature>
<proteinExistence type="inferred from homology"/>
<feature type="transmembrane region" description="Helical" evidence="8">
    <location>
        <begin position="329"/>
        <end position="347"/>
    </location>
</feature>
<evidence type="ECO:0000256" key="2">
    <source>
        <dbReference type="ARBA" id="ARBA00004687"/>
    </source>
</evidence>
<sequence length="600" mass="66288">MGANLSAAEYKAAKEAWVTGHTGGSMMEATLVTASALTTFLLWTSIQKYHPKSPAHQALNVTSKQAKARAWNSVGSFLLDFSTLVMPMLLSCTLFSDYAYLWTFALLAFAGAVRSVCGPSEHEVLKKEKKRFKWKDSDDEFSADDQDGDSNSNEPEVSKGLGTTLSQGHDQDQDQDGGLRHRKEPREPDHHSALQLDSSNIDITKNLKPSKHVENPRKIFLSVYRAGMMIMTCIAILAVDFPIFPRRFGKVEVYGTSLMDLGVGSFVFSSGVVSARGYLKKETMSFGKQMAIALRTSIPLLILGLGRYISTKGVDYQEHVTEYGMHWNFFFTLGCLPIFVTFFRSLASHVRFSLLGVAVAVVYQVFLSYGGLEDYIQNAPRVDIISMNKEGIFSFAGYLAIFLVGVDVGLYVLPNDPYYFVRRKSNKKKAKKGKLAMILLSLDFLLTMGFITSYGILHIPVSRQMANLSYFFWVITFNVGFILCFLLAEIIITANEPSALAIARAQAKANLTTAGSSKKNQRPAATVLLPPLTCPPLLEAVNRNGLAVFLVANVLTGLVNMTVKTLYTPTPQALAILTVYMAAVSVLAWTWQVLGWKLKL</sequence>
<evidence type="ECO:0000256" key="6">
    <source>
        <dbReference type="ARBA" id="ARBA00022989"/>
    </source>
</evidence>
<feature type="transmembrane region" description="Helical" evidence="8">
    <location>
        <begin position="392"/>
        <end position="414"/>
    </location>
</feature>
<comment type="pathway">
    <text evidence="2 8">Glycolipid biosynthesis; glycosylphosphatidylinositol-anchor biosynthesis.</text>
</comment>
<dbReference type="GO" id="GO:0072659">
    <property type="term" value="P:protein localization to plasma membrane"/>
    <property type="evidence" value="ECO:0007669"/>
    <property type="project" value="TreeGrafter"/>
</dbReference>
<evidence type="ECO:0000256" key="4">
    <source>
        <dbReference type="ARBA" id="ARBA00022502"/>
    </source>
</evidence>